<name>A0A4R9LN63_9LEPT</name>
<keyword evidence="1" id="KW-0472">Membrane</keyword>
<proteinExistence type="predicted"/>
<accession>A0A4R9LN63</accession>
<dbReference type="AlphaFoldDB" id="A0A4R9LN63"/>
<gene>
    <name evidence="2" type="ORF">EHS11_10515</name>
</gene>
<reference evidence="2" key="1">
    <citation type="journal article" date="2019" name="PLoS Negl. Trop. Dis.">
        <title>Revisiting the worldwide diversity of Leptospira species in the environment.</title>
        <authorList>
            <person name="Vincent A.T."/>
            <person name="Schiettekatte O."/>
            <person name="Bourhy P."/>
            <person name="Veyrier F.J."/>
            <person name="Picardeau M."/>
        </authorList>
    </citation>
    <scope>NUCLEOTIDE SEQUENCE [LARGE SCALE GENOMIC DNA]</scope>
    <source>
        <strain evidence="2">201400974</strain>
    </source>
</reference>
<sequence length="424" mass="48872">MNLLRFKLLLKNFLPSSYQLKVSLTTILIRTTYIGIVFTTYYFVLKHIPRNMAYHLELALVLVAATSIVVFLPLMERFAKKLRTQFLSEYLTEDAESFRQAIKQFNYDALIKHVFPDMVKITASHSGTMALLSPNGTFEFQTYFRGRQKKLSPTKEISVKLNFQDFLKNKKNGASVTEAIYLPEINNDFMELHANYIYPFLFREKLFGFLAVSNIPNPEAVHTLSLLAGQSALTIHNNILSFHISENKKYRKEAEYAERVQNLLETGTIPELPGWMIKAYPRSHGNLVEFFQVEDGSWFFVVLNAGRTYQHIGIILSYILGVVYTQSQLRVLKGFTDIKTLIQTTFQKLDWKDRYELIIGKMGYSELYVVQEGLQFHITRESYNEEVVASIGWKNMISMEKGPILILHAGKPILKFTFQDGAFG</sequence>
<evidence type="ECO:0000256" key="1">
    <source>
        <dbReference type="SAM" id="Phobius"/>
    </source>
</evidence>
<evidence type="ECO:0000313" key="2">
    <source>
        <dbReference type="EMBL" id="TGN10187.1"/>
    </source>
</evidence>
<dbReference type="Proteomes" id="UP000298264">
    <property type="component" value="Unassembled WGS sequence"/>
</dbReference>
<keyword evidence="1" id="KW-1133">Transmembrane helix</keyword>
<keyword evidence="1" id="KW-0812">Transmembrane</keyword>
<feature type="transmembrane region" description="Helical" evidence="1">
    <location>
        <begin position="20"/>
        <end position="44"/>
    </location>
</feature>
<comment type="caution">
    <text evidence="2">The sequence shown here is derived from an EMBL/GenBank/DDBJ whole genome shotgun (WGS) entry which is preliminary data.</text>
</comment>
<dbReference type="EMBL" id="RQHV01000048">
    <property type="protein sequence ID" value="TGN10187.1"/>
    <property type="molecule type" value="Genomic_DNA"/>
</dbReference>
<evidence type="ECO:0000313" key="3">
    <source>
        <dbReference type="Proteomes" id="UP000298264"/>
    </source>
</evidence>
<organism evidence="2 3">
    <name type="scientific">Leptospira ilyithenensis</name>
    <dbReference type="NCBI Taxonomy" id="2484901"/>
    <lineage>
        <taxon>Bacteria</taxon>
        <taxon>Pseudomonadati</taxon>
        <taxon>Spirochaetota</taxon>
        <taxon>Spirochaetia</taxon>
        <taxon>Leptospirales</taxon>
        <taxon>Leptospiraceae</taxon>
        <taxon>Leptospira</taxon>
    </lineage>
</organism>
<protein>
    <submittedName>
        <fullName evidence="2">Uncharacterized protein</fullName>
    </submittedName>
</protein>
<keyword evidence="3" id="KW-1185">Reference proteome</keyword>
<dbReference type="OrthoDB" id="336914at2"/>
<feature type="transmembrane region" description="Helical" evidence="1">
    <location>
        <begin position="56"/>
        <end position="75"/>
    </location>
</feature>